<evidence type="ECO:0000313" key="1">
    <source>
        <dbReference type="EMBL" id="QJA94859.1"/>
    </source>
</evidence>
<accession>A0A6M3LKI0</accession>
<organism evidence="1">
    <name type="scientific">viral metagenome</name>
    <dbReference type="NCBI Taxonomy" id="1070528"/>
    <lineage>
        <taxon>unclassified sequences</taxon>
        <taxon>metagenomes</taxon>
        <taxon>organismal metagenomes</taxon>
    </lineage>
</organism>
<name>A0A6M3LKI0_9ZZZZ</name>
<reference evidence="1" key="1">
    <citation type="submission" date="2020-03" db="EMBL/GenBank/DDBJ databases">
        <title>The deep terrestrial virosphere.</title>
        <authorList>
            <person name="Holmfeldt K."/>
            <person name="Nilsson E."/>
            <person name="Simone D."/>
            <person name="Lopez-Fernandez M."/>
            <person name="Wu X."/>
            <person name="de Brujin I."/>
            <person name="Lundin D."/>
            <person name="Andersson A."/>
            <person name="Bertilsson S."/>
            <person name="Dopson M."/>
        </authorList>
    </citation>
    <scope>NUCLEOTIDE SEQUENCE</scope>
    <source>
        <strain evidence="1">MM415B03711</strain>
    </source>
</reference>
<dbReference type="AlphaFoldDB" id="A0A6M3LKI0"/>
<sequence length="222" mass="25954">MVANVIGRRIKIYPKHISQAAVKTQYKVYKDNLLRKYGLERFIQKYVVNLKYVDIHQESAVIHAFRYANRNQVGDVIKAIKRVKTDFTNFVCIHWDKAERVGYPHQKTLTEVLDALEFILDPPIQVRTSYGFLRVLEKYSAVLGVSRDDHQDDDNWQKLYGIEIRRVMRHEYDPDTGKIKPDVTILVRKRGSSEIFKRLKPDGLRGERVCMSGRKLFKVMGG</sequence>
<protein>
    <submittedName>
        <fullName evidence="1">Uncharacterized protein</fullName>
    </submittedName>
</protein>
<gene>
    <name evidence="1" type="ORF">MM415B03711_0001</name>
</gene>
<proteinExistence type="predicted"/>
<dbReference type="EMBL" id="MT143267">
    <property type="protein sequence ID" value="QJA94859.1"/>
    <property type="molecule type" value="Genomic_DNA"/>
</dbReference>